<proteinExistence type="predicted"/>
<evidence type="ECO:0000313" key="1">
    <source>
        <dbReference type="EMBL" id="PZX11379.1"/>
    </source>
</evidence>
<dbReference type="RefSeq" id="WP_111446912.1">
    <property type="nucleotide sequence ID" value="NZ_QKZK01000039.1"/>
</dbReference>
<name>A0A2W7PPS9_9BACT</name>
<accession>A0A2W7PPS9</accession>
<reference evidence="1 2" key="1">
    <citation type="submission" date="2018-06" db="EMBL/GenBank/DDBJ databases">
        <title>Genomic Encyclopedia of Archaeal and Bacterial Type Strains, Phase II (KMG-II): from individual species to whole genera.</title>
        <authorList>
            <person name="Goeker M."/>
        </authorList>
    </citation>
    <scope>NUCLEOTIDE SEQUENCE [LARGE SCALE GENOMIC DNA]</scope>
    <source>
        <strain evidence="1 2">DSM 6779</strain>
    </source>
</reference>
<sequence length="155" mass="17764">MQLSISNASQKHSNFASEYDNERSQSKLLTRLNQIAIERISKKAINQLKKLKNDVLLSGMDSGLNNTWDEICVQVQTEYSAGWYAYQSTIENTINNCLEAEPDAIKQLTSYMSILNEQPDDITYSSEYAIRSIYDEVISIAMNFSNKRIDVYLEK</sequence>
<gene>
    <name evidence="1" type="ORF">LX69_03105</name>
</gene>
<keyword evidence="2" id="KW-1185">Reference proteome</keyword>
<organism evidence="1 2">
    <name type="scientific">Breznakibacter xylanolyticus</name>
    <dbReference type="NCBI Taxonomy" id="990"/>
    <lineage>
        <taxon>Bacteria</taxon>
        <taxon>Pseudomonadati</taxon>
        <taxon>Bacteroidota</taxon>
        <taxon>Bacteroidia</taxon>
        <taxon>Marinilabiliales</taxon>
        <taxon>Marinilabiliaceae</taxon>
        <taxon>Breznakibacter</taxon>
    </lineage>
</organism>
<comment type="caution">
    <text evidence="1">The sequence shown here is derived from an EMBL/GenBank/DDBJ whole genome shotgun (WGS) entry which is preliminary data.</text>
</comment>
<dbReference type="OrthoDB" id="3035606at2"/>
<evidence type="ECO:0000313" key="2">
    <source>
        <dbReference type="Proteomes" id="UP000249239"/>
    </source>
</evidence>
<dbReference type="EMBL" id="QKZK01000039">
    <property type="protein sequence ID" value="PZX11379.1"/>
    <property type="molecule type" value="Genomic_DNA"/>
</dbReference>
<dbReference type="Proteomes" id="UP000249239">
    <property type="component" value="Unassembled WGS sequence"/>
</dbReference>
<dbReference type="AlphaFoldDB" id="A0A2W7PPS9"/>
<protein>
    <submittedName>
        <fullName evidence="1">Uncharacterized protein</fullName>
    </submittedName>
</protein>